<dbReference type="EMBL" id="DTHB01000012">
    <property type="protein sequence ID" value="HGB13756.1"/>
    <property type="molecule type" value="Genomic_DNA"/>
</dbReference>
<dbReference type="Gene3D" id="1.10.10.10">
    <property type="entry name" value="Winged helix-like DNA-binding domain superfamily/Winged helix DNA-binding domain"/>
    <property type="match status" value="1"/>
</dbReference>
<dbReference type="InterPro" id="IPR036388">
    <property type="entry name" value="WH-like_DNA-bd_sf"/>
</dbReference>
<feature type="region of interest" description="Disordered" evidence="1">
    <location>
        <begin position="77"/>
        <end position="110"/>
    </location>
</feature>
<evidence type="ECO:0000256" key="1">
    <source>
        <dbReference type="SAM" id="MobiDB-lite"/>
    </source>
</evidence>
<gene>
    <name evidence="3" type="ORF">ENV62_00750</name>
</gene>
<dbReference type="InterPro" id="IPR055247">
    <property type="entry name" value="InsJ-like_HTH"/>
</dbReference>
<evidence type="ECO:0000259" key="2">
    <source>
        <dbReference type="Pfam" id="PF13518"/>
    </source>
</evidence>
<proteinExistence type="predicted"/>
<dbReference type="Pfam" id="PF13518">
    <property type="entry name" value="HTH_28"/>
    <property type="match status" value="1"/>
</dbReference>
<dbReference type="InterPro" id="IPR010921">
    <property type="entry name" value="Trp_repressor/repl_initiator"/>
</dbReference>
<dbReference type="SUPFAM" id="SSF48295">
    <property type="entry name" value="TrpR-like"/>
    <property type="match status" value="1"/>
</dbReference>
<comment type="caution">
    <text evidence="3">The sequence shown here is derived from an EMBL/GenBank/DDBJ whole genome shotgun (WGS) entry which is preliminary data.</text>
</comment>
<feature type="domain" description="Insertion element IS150 protein InsJ-like helix-turn-helix" evidence="2">
    <location>
        <begin position="13"/>
        <end position="61"/>
    </location>
</feature>
<reference evidence="3" key="1">
    <citation type="journal article" date="2020" name="mSystems">
        <title>Genome- and Community-Level Interaction Insights into Carbon Utilization and Element Cycling Functions of Hydrothermarchaeota in Hydrothermal Sediment.</title>
        <authorList>
            <person name="Zhou Z."/>
            <person name="Liu Y."/>
            <person name="Xu W."/>
            <person name="Pan J."/>
            <person name="Luo Z.H."/>
            <person name="Li M."/>
        </authorList>
    </citation>
    <scope>NUCLEOTIDE SEQUENCE [LARGE SCALE GENOMIC DNA]</scope>
    <source>
        <strain evidence="3">SpSt-776</strain>
    </source>
</reference>
<accession>A0A7C3WPB5</accession>
<dbReference type="AlphaFoldDB" id="A0A7C3WPB5"/>
<protein>
    <submittedName>
        <fullName evidence="3">Helix-turn-helix domain-containing protein</fullName>
    </submittedName>
</protein>
<sequence>MIGKGSQRFSARRKAGVVLRLLRGESLELLSREVGITAARLSSWREQFLQSRQAALKKPIHNGRDLEIARLQQKLGEVTMEERATPEENREIGERLAFTTTEVEEMSRTASPSTHKRYSVVQICRIWRLTALQGVLAASPQSKTS</sequence>
<dbReference type="GO" id="GO:0043565">
    <property type="term" value="F:sequence-specific DNA binding"/>
    <property type="evidence" value="ECO:0007669"/>
    <property type="project" value="InterPro"/>
</dbReference>
<organism evidence="3">
    <name type="scientific">Desulfobacca acetoxidans</name>
    <dbReference type="NCBI Taxonomy" id="60893"/>
    <lineage>
        <taxon>Bacteria</taxon>
        <taxon>Pseudomonadati</taxon>
        <taxon>Thermodesulfobacteriota</taxon>
        <taxon>Desulfobaccia</taxon>
        <taxon>Desulfobaccales</taxon>
        <taxon>Desulfobaccaceae</taxon>
        <taxon>Desulfobacca</taxon>
    </lineage>
</organism>
<name>A0A7C3WPB5_9BACT</name>
<evidence type="ECO:0000313" key="3">
    <source>
        <dbReference type="EMBL" id="HGB13756.1"/>
    </source>
</evidence>
<feature type="compositionally biased region" description="Basic and acidic residues" evidence="1">
    <location>
        <begin position="80"/>
        <end position="94"/>
    </location>
</feature>